<dbReference type="InterPro" id="IPR016181">
    <property type="entry name" value="Acyl_CoA_acyltransferase"/>
</dbReference>
<dbReference type="InterPro" id="IPR050832">
    <property type="entry name" value="Bact_Acetyltransf"/>
</dbReference>
<proteinExistence type="predicted"/>
<name>A0A221SUP3_9DEIO</name>
<dbReference type="Pfam" id="PF00583">
    <property type="entry name" value="Acetyltransf_1"/>
    <property type="match status" value="1"/>
</dbReference>
<dbReference type="SUPFAM" id="SSF55729">
    <property type="entry name" value="Acyl-CoA N-acyltransferases (Nat)"/>
    <property type="match status" value="1"/>
</dbReference>
<protein>
    <submittedName>
        <fullName evidence="4">GNAT family N-acetyltransferase</fullName>
    </submittedName>
</protein>
<dbReference type="EMBL" id="CP021081">
    <property type="protein sequence ID" value="ASN80350.1"/>
    <property type="molecule type" value="Genomic_DNA"/>
</dbReference>
<reference evidence="4 5" key="1">
    <citation type="submission" date="2017-05" db="EMBL/GenBank/DDBJ databases">
        <title>The complete genome sequence of Deinococcus ficus isolated from the rhizosphere of the Ficus religiosa L. in Taiwan.</title>
        <authorList>
            <person name="Wu K.-M."/>
            <person name="Liao T.-L."/>
            <person name="Liu Y.-M."/>
            <person name="Young C.-C."/>
            <person name="Tsai S.-F."/>
        </authorList>
    </citation>
    <scope>NUCLEOTIDE SEQUENCE [LARGE SCALE GENOMIC DNA]</scope>
    <source>
        <strain evidence="4 5">CC-FR2-10</strain>
    </source>
</reference>
<keyword evidence="5" id="KW-1185">Reference proteome</keyword>
<evidence type="ECO:0000313" key="4">
    <source>
        <dbReference type="EMBL" id="ASN80350.1"/>
    </source>
</evidence>
<evidence type="ECO:0000259" key="3">
    <source>
        <dbReference type="PROSITE" id="PS51186"/>
    </source>
</evidence>
<dbReference type="KEGG" id="dfc:DFI_04410"/>
<evidence type="ECO:0000256" key="2">
    <source>
        <dbReference type="ARBA" id="ARBA00023315"/>
    </source>
</evidence>
<feature type="domain" description="N-acetyltransferase" evidence="3">
    <location>
        <begin position="1"/>
        <end position="142"/>
    </location>
</feature>
<dbReference type="GO" id="GO:0016747">
    <property type="term" value="F:acyltransferase activity, transferring groups other than amino-acyl groups"/>
    <property type="evidence" value="ECO:0007669"/>
    <property type="project" value="InterPro"/>
</dbReference>
<dbReference type="RefSeq" id="WP_051307467.1">
    <property type="nucleotide sequence ID" value="NZ_CP021081.1"/>
</dbReference>
<dbReference type="AlphaFoldDB" id="A0A221SUP3"/>
<dbReference type="InterPro" id="IPR000182">
    <property type="entry name" value="GNAT_dom"/>
</dbReference>
<dbReference type="PROSITE" id="PS51186">
    <property type="entry name" value="GNAT"/>
    <property type="match status" value="1"/>
</dbReference>
<dbReference type="Proteomes" id="UP000259030">
    <property type="component" value="Chromosome"/>
</dbReference>
<dbReference type="Gene3D" id="3.40.630.30">
    <property type="match status" value="1"/>
</dbReference>
<organism evidence="4 5">
    <name type="scientific">Deinococcus ficus</name>
    <dbReference type="NCBI Taxonomy" id="317577"/>
    <lineage>
        <taxon>Bacteria</taxon>
        <taxon>Thermotogati</taxon>
        <taxon>Deinococcota</taxon>
        <taxon>Deinococci</taxon>
        <taxon>Deinococcales</taxon>
        <taxon>Deinococcaceae</taxon>
        <taxon>Deinococcus</taxon>
    </lineage>
</organism>
<dbReference type="PANTHER" id="PTHR43877">
    <property type="entry name" value="AMINOALKYLPHOSPHONATE N-ACETYLTRANSFERASE-RELATED-RELATED"/>
    <property type="match status" value="1"/>
</dbReference>
<evidence type="ECO:0000313" key="5">
    <source>
        <dbReference type="Proteomes" id="UP000259030"/>
    </source>
</evidence>
<keyword evidence="1 4" id="KW-0808">Transferase</keyword>
<accession>A0A221SUP3</accession>
<keyword evidence="2" id="KW-0012">Acyltransferase</keyword>
<sequence length="142" mass="15458">MQTLHRQLSPHSPELEDGVACATFQTMPDDPRMQVLVAECSGLLGTVTLAIVPNLTQGARPCARIENVVTRANIRGQWVGTALMRAAVTHAQAQGVYKVMLITGRTAPEVHRRYRGPGFQADATAYRLRPGSPSLERQKTAP</sequence>
<dbReference type="CDD" id="cd04301">
    <property type="entry name" value="NAT_SF"/>
    <property type="match status" value="1"/>
</dbReference>
<evidence type="ECO:0000256" key="1">
    <source>
        <dbReference type="ARBA" id="ARBA00022679"/>
    </source>
</evidence>
<gene>
    <name evidence="4" type="ORF">DFI_04410</name>
</gene>